<comment type="caution">
    <text evidence="1">The sequence shown here is derived from an EMBL/GenBank/DDBJ whole genome shotgun (WGS) entry which is preliminary data.</text>
</comment>
<keyword evidence="2" id="KW-1185">Reference proteome</keyword>
<name>A0A0V0RI68_9BILA</name>
<dbReference type="STRING" id="6336.A0A0V0RI68"/>
<gene>
    <name evidence="1" type="ORF">T07_14520</name>
</gene>
<accession>A0A0V0RI68</accession>
<dbReference type="AlphaFoldDB" id="A0A0V0RI68"/>
<evidence type="ECO:0000313" key="1">
    <source>
        <dbReference type="EMBL" id="KRX14095.1"/>
    </source>
</evidence>
<sequence>MKTRFFAPNRKLALNILPRETILLDLFTRYKNDADFALQAKIIIPLASFPIDGLEQVVDNSAGHIPDELQPLLDWFEDIYVIRQNRRCVAVEDNRINNYTEAAHRRLKAELGMAHATIWKLIESLRKVQHARDLFYEQLVAGHQPPQKLKK</sequence>
<proteinExistence type="predicted"/>
<dbReference type="OrthoDB" id="5869703at2759"/>
<evidence type="ECO:0000313" key="2">
    <source>
        <dbReference type="Proteomes" id="UP000054630"/>
    </source>
</evidence>
<organism evidence="1 2">
    <name type="scientific">Trichinella nelsoni</name>
    <dbReference type="NCBI Taxonomy" id="6336"/>
    <lineage>
        <taxon>Eukaryota</taxon>
        <taxon>Metazoa</taxon>
        <taxon>Ecdysozoa</taxon>
        <taxon>Nematoda</taxon>
        <taxon>Enoplea</taxon>
        <taxon>Dorylaimia</taxon>
        <taxon>Trichinellida</taxon>
        <taxon>Trichinellidae</taxon>
        <taxon>Trichinella</taxon>
    </lineage>
</organism>
<reference evidence="1 2" key="1">
    <citation type="submission" date="2015-01" db="EMBL/GenBank/DDBJ databases">
        <title>Evolution of Trichinella species and genotypes.</title>
        <authorList>
            <person name="Korhonen P.K."/>
            <person name="Edoardo P."/>
            <person name="Giuseppe L.R."/>
            <person name="Gasser R.B."/>
        </authorList>
    </citation>
    <scope>NUCLEOTIDE SEQUENCE [LARGE SCALE GENOMIC DNA]</scope>
    <source>
        <strain evidence="1">ISS37</strain>
    </source>
</reference>
<dbReference type="EMBL" id="JYDL01000172">
    <property type="protein sequence ID" value="KRX14095.1"/>
    <property type="molecule type" value="Genomic_DNA"/>
</dbReference>
<dbReference type="Proteomes" id="UP000054630">
    <property type="component" value="Unassembled WGS sequence"/>
</dbReference>
<protein>
    <submittedName>
        <fullName evidence="1">Uncharacterized protein</fullName>
    </submittedName>
</protein>